<protein>
    <submittedName>
        <fullName evidence="2">Uncharacterized protein</fullName>
    </submittedName>
</protein>
<keyword evidence="1" id="KW-0812">Transmembrane</keyword>
<dbReference type="AlphaFoldDB" id="A0A553NVD9"/>
<sequence>MRQTSFWILMITFPNICVGNIGNLFLNFLEPDTLANQPFVPCEENIFKHFNTLNGTGSKAYVTSEMQIQLCPNFCDNATTIHDFCLTHEPDYVQAFSATVQSDRCCDARRCQCVCHFHCHTFRTKEMEFRTEGFRHCVWAGDKSDLLRKSKLVCQRQKDELACGQAHERFLCPRQYVCIGETCLACVNPNCVSKRDKKITKFLIASQKPTS</sequence>
<keyword evidence="1" id="KW-1133">Transmembrane helix</keyword>
<reference evidence="2 3" key="1">
    <citation type="journal article" date="2018" name="Nat. Ecol. Evol.">
        <title>Genomic signatures of mitonuclear coevolution across populations of Tigriopus californicus.</title>
        <authorList>
            <person name="Barreto F.S."/>
            <person name="Watson E.T."/>
            <person name="Lima T.G."/>
            <person name="Willett C.S."/>
            <person name="Edmands S."/>
            <person name="Li W."/>
            <person name="Burton R.S."/>
        </authorList>
    </citation>
    <scope>NUCLEOTIDE SEQUENCE [LARGE SCALE GENOMIC DNA]</scope>
    <source>
        <strain evidence="2 3">San Diego</strain>
    </source>
</reference>
<dbReference type="OMA" id="PCEENIF"/>
<evidence type="ECO:0000313" key="3">
    <source>
        <dbReference type="Proteomes" id="UP000318571"/>
    </source>
</evidence>
<organism evidence="2 3">
    <name type="scientific">Tigriopus californicus</name>
    <name type="common">Marine copepod</name>
    <dbReference type="NCBI Taxonomy" id="6832"/>
    <lineage>
        <taxon>Eukaryota</taxon>
        <taxon>Metazoa</taxon>
        <taxon>Ecdysozoa</taxon>
        <taxon>Arthropoda</taxon>
        <taxon>Crustacea</taxon>
        <taxon>Multicrustacea</taxon>
        <taxon>Hexanauplia</taxon>
        <taxon>Copepoda</taxon>
        <taxon>Harpacticoida</taxon>
        <taxon>Harpacticidae</taxon>
        <taxon>Tigriopus</taxon>
    </lineage>
</organism>
<gene>
    <name evidence="2" type="ORF">TCAL_08897</name>
</gene>
<comment type="caution">
    <text evidence="2">The sequence shown here is derived from an EMBL/GenBank/DDBJ whole genome shotgun (WGS) entry which is preliminary data.</text>
</comment>
<accession>A0A553NVD9</accession>
<keyword evidence="3" id="KW-1185">Reference proteome</keyword>
<name>A0A553NVD9_TIGCA</name>
<feature type="transmembrane region" description="Helical" evidence="1">
    <location>
        <begin position="6"/>
        <end position="29"/>
    </location>
</feature>
<evidence type="ECO:0000313" key="2">
    <source>
        <dbReference type="EMBL" id="TRY69401.1"/>
    </source>
</evidence>
<dbReference type="EMBL" id="VCGU01000010">
    <property type="protein sequence ID" value="TRY69401.1"/>
    <property type="molecule type" value="Genomic_DNA"/>
</dbReference>
<evidence type="ECO:0000256" key="1">
    <source>
        <dbReference type="SAM" id="Phobius"/>
    </source>
</evidence>
<proteinExistence type="predicted"/>
<keyword evidence="1" id="KW-0472">Membrane</keyword>
<dbReference type="Proteomes" id="UP000318571">
    <property type="component" value="Chromosome 1"/>
</dbReference>